<dbReference type="GO" id="GO:0005783">
    <property type="term" value="C:endoplasmic reticulum"/>
    <property type="evidence" value="ECO:0007669"/>
    <property type="project" value="TreeGrafter"/>
</dbReference>
<sequence>MAQNVYLDDWAILGVPPGSDQDAIRKAYRKQALLHHPDKGGDPAKFRQVAEAYVALSE</sequence>
<dbReference type="OrthoDB" id="10250354at2759"/>
<dbReference type="RefSeq" id="XP_009033734.1">
    <property type="nucleotide sequence ID" value="XM_009035486.1"/>
</dbReference>
<gene>
    <name evidence="3" type="ORF">AURANDRAFT_21604</name>
</gene>
<organism evidence="4">
    <name type="scientific">Aureococcus anophagefferens</name>
    <name type="common">Harmful bloom alga</name>
    <dbReference type="NCBI Taxonomy" id="44056"/>
    <lineage>
        <taxon>Eukaryota</taxon>
        <taxon>Sar</taxon>
        <taxon>Stramenopiles</taxon>
        <taxon>Ochrophyta</taxon>
        <taxon>Pelagophyceae</taxon>
        <taxon>Pelagomonadales</taxon>
        <taxon>Pelagomonadaceae</taxon>
        <taxon>Aureococcus</taxon>
    </lineage>
</organism>
<proteinExistence type="predicted"/>
<dbReference type="GeneID" id="20219466"/>
<dbReference type="PANTHER" id="PTHR44360:SF1">
    <property type="entry name" value="DNAJ HOMOLOG SUBFAMILY B MEMBER 9"/>
    <property type="match status" value="1"/>
</dbReference>
<feature type="non-terminal residue" evidence="3">
    <location>
        <position position="58"/>
    </location>
</feature>
<name>F0XZK3_AURAN</name>
<dbReference type="PANTHER" id="PTHR44360">
    <property type="entry name" value="DNAJ HOMOLOG SUBFAMILY B MEMBER 9"/>
    <property type="match status" value="1"/>
</dbReference>
<dbReference type="InterPro" id="IPR051948">
    <property type="entry name" value="Hsp70_co-chaperone_J-domain"/>
</dbReference>
<dbReference type="AlphaFoldDB" id="F0XZK3"/>
<dbReference type="GO" id="GO:0051087">
    <property type="term" value="F:protein-folding chaperone binding"/>
    <property type="evidence" value="ECO:0007669"/>
    <property type="project" value="TreeGrafter"/>
</dbReference>
<dbReference type="PROSITE" id="PS50076">
    <property type="entry name" value="DNAJ_2"/>
    <property type="match status" value="1"/>
</dbReference>
<dbReference type="CDD" id="cd06257">
    <property type="entry name" value="DnaJ"/>
    <property type="match status" value="1"/>
</dbReference>
<dbReference type="InterPro" id="IPR036869">
    <property type="entry name" value="J_dom_sf"/>
</dbReference>
<evidence type="ECO:0000313" key="4">
    <source>
        <dbReference type="Proteomes" id="UP000002729"/>
    </source>
</evidence>
<evidence type="ECO:0000256" key="1">
    <source>
        <dbReference type="ARBA" id="ARBA00023186"/>
    </source>
</evidence>
<keyword evidence="1" id="KW-0143">Chaperone</keyword>
<dbReference type="GO" id="GO:0051787">
    <property type="term" value="F:misfolded protein binding"/>
    <property type="evidence" value="ECO:0007669"/>
    <property type="project" value="TreeGrafter"/>
</dbReference>
<dbReference type="EMBL" id="GL833122">
    <property type="protein sequence ID" value="EGB11357.1"/>
    <property type="molecule type" value="Genomic_DNA"/>
</dbReference>
<dbReference type="Gene3D" id="1.10.287.110">
    <property type="entry name" value="DnaJ domain"/>
    <property type="match status" value="1"/>
</dbReference>
<accession>F0XZK3</accession>
<dbReference type="eggNOG" id="KOG0714">
    <property type="taxonomic scope" value="Eukaryota"/>
</dbReference>
<dbReference type="PRINTS" id="PR00625">
    <property type="entry name" value="JDOMAIN"/>
</dbReference>
<feature type="domain" description="J" evidence="2">
    <location>
        <begin position="8"/>
        <end position="58"/>
    </location>
</feature>
<dbReference type="Pfam" id="PF00226">
    <property type="entry name" value="DnaJ"/>
    <property type="match status" value="1"/>
</dbReference>
<evidence type="ECO:0000313" key="3">
    <source>
        <dbReference type="EMBL" id="EGB11357.1"/>
    </source>
</evidence>
<dbReference type="Proteomes" id="UP000002729">
    <property type="component" value="Unassembled WGS sequence"/>
</dbReference>
<dbReference type="SMART" id="SM00271">
    <property type="entry name" value="DnaJ"/>
    <property type="match status" value="1"/>
</dbReference>
<dbReference type="KEGG" id="aaf:AURANDRAFT_21604"/>
<dbReference type="GO" id="GO:0036503">
    <property type="term" value="P:ERAD pathway"/>
    <property type="evidence" value="ECO:0007669"/>
    <property type="project" value="TreeGrafter"/>
</dbReference>
<dbReference type="SUPFAM" id="SSF46565">
    <property type="entry name" value="Chaperone J-domain"/>
    <property type="match status" value="1"/>
</dbReference>
<dbReference type="InterPro" id="IPR001623">
    <property type="entry name" value="DnaJ_domain"/>
</dbReference>
<protein>
    <recommendedName>
        <fullName evidence="2">J domain-containing protein</fullName>
    </recommendedName>
</protein>
<reference evidence="3 4" key="1">
    <citation type="journal article" date="2011" name="Proc. Natl. Acad. Sci. U.S.A.">
        <title>Niche of harmful alga Aureococcus anophagefferens revealed through ecogenomics.</title>
        <authorList>
            <person name="Gobler C.J."/>
            <person name="Berry D.L."/>
            <person name="Dyhrman S.T."/>
            <person name="Wilhelm S.W."/>
            <person name="Salamov A."/>
            <person name="Lobanov A.V."/>
            <person name="Zhang Y."/>
            <person name="Collier J.L."/>
            <person name="Wurch L.L."/>
            <person name="Kustka A.B."/>
            <person name="Dill B.D."/>
            <person name="Shah M."/>
            <person name="VerBerkmoes N.C."/>
            <person name="Kuo A."/>
            <person name="Terry A."/>
            <person name="Pangilinan J."/>
            <person name="Lindquist E.A."/>
            <person name="Lucas S."/>
            <person name="Paulsen I.T."/>
            <person name="Hattenrath-Lehmann T.K."/>
            <person name="Talmage S.C."/>
            <person name="Walker E.A."/>
            <person name="Koch F."/>
            <person name="Burson A.M."/>
            <person name="Marcoval M.A."/>
            <person name="Tang Y.Z."/>
            <person name="Lecleir G.R."/>
            <person name="Coyne K.J."/>
            <person name="Berg G.M."/>
            <person name="Bertrand E.M."/>
            <person name="Saito M.A."/>
            <person name="Gladyshev V.N."/>
            <person name="Grigoriev I.V."/>
        </authorList>
    </citation>
    <scope>NUCLEOTIDE SEQUENCE [LARGE SCALE GENOMIC DNA]</scope>
    <source>
        <strain evidence="4">CCMP 1984</strain>
    </source>
</reference>
<keyword evidence="4" id="KW-1185">Reference proteome</keyword>
<dbReference type="InParanoid" id="F0XZK3"/>
<evidence type="ECO:0000259" key="2">
    <source>
        <dbReference type="PROSITE" id="PS50076"/>
    </source>
</evidence>